<dbReference type="EMBL" id="JAEKNR010000016">
    <property type="protein sequence ID" value="MBJ7596687.1"/>
    <property type="molecule type" value="Genomic_DNA"/>
</dbReference>
<dbReference type="Pfam" id="PF03061">
    <property type="entry name" value="4HBT"/>
    <property type="match status" value="1"/>
</dbReference>
<evidence type="ECO:0000259" key="3">
    <source>
        <dbReference type="Pfam" id="PF03061"/>
    </source>
</evidence>
<evidence type="ECO:0000313" key="5">
    <source>
        <dbReference type="Proteomes" id="UP000612893"/>
    </source>
</evidence>
<dbReference type="RefSeq" id="WP_338198517.1">
    <property type="nucleotide sequence ID" value="NZ_JAEKNR010000016.1"/>
</dbReference>
<comment type="caution">
    <text evidence="4">The sequence shown here is derived from an EMBL/GenBank/DDBJ whole genome shotgun (WGS) entry which is preliminary data.</text>
</comment>
<dbReference type="NCBIfam" id="TIGR00369">
    <property type="entry name" value="unchar_dom_1"/>
    <property type="match status" value="1"/>
</dbReference>
<protein>
    <submittedName>
        <fullName evidence="4">PaaI family thioesterase</fullName>
    </submittedName>
</protein>
<dbReference type="PANTHER" id="PTHR21660:SF1">
    <property type="entry name" value="ACYL-COENZYME A THIOESTERASE 13"/>
    <property type="match status" value="1"/>
</dbReference>
<dbReference type="InterPro" id="IPR039298">
    <property type="entry name" value="ACOT13"/>
</dbReference>
<dbReference type="CDD" id="cd03443">
    <property type="entry name" value="PaaI_thioesterase"/>
    <property type="match status" value="1"/>
</dbReference>
<dbReference type="InterPro" id="IPR029069">
    <property type="entry name" value="HotDog_dom_sf"/>
</dbReference>
<accession>A0A934K3K1</accession>
<organism evidence="4 5">
    <name type="scientific">Candidatus Nephthysia bennettiae</name>
    <dbReference type="NCBI Taxonomy" id="3127016"/>
    <lineage>
        <taxon>Bacteria</taxon>
        <taxon>Bacillati</taxon>
        <taxon>Candidatus Dormiibacterota</taxon>
        <taxon>Candidatus Dormibacteria</taxon>
        <taxon>Candidatus Dormibacterales</taxon>
        <taxon>Candidatus Dormibacteraceae</taxon>
        <taxon>Candidatus Nephthysia</taxon>
    </lineage>
</organism>
<feature type="domain" description="Thioesterase" evidence="3">
    <location>
        <begin position="39"/>
        <end position="116"/>
    </location>
</feature>
<sequence>MSAPTSAAADWLGIEVSSAAGGEATLEMPTRPEMGNRAQVVHGGFIALLADSAMGRAMSTLLPEGERHFSFDLKMSFIATARIGERLRGVARVLHRGRRTGVAECRVEGEDGRLVATSTATFIVFLPSKDS</sequence>
<dbReference type="Proteomes" id="UP000612893">
    <property type="component" value="Unassembled WGS sequence"/>
</dbReference>
<dbReference type="InterPro" id="IPR006683">
    <property type="entry name" value="Thioestr_dom"/>
</dbReference>
<reference evidence="4" key="1">
    <citation type="submission" date="2020-10" db="EMBL/GenBank/DDBJ databases">
        <title>Ca. Dormibacterota MAGs.</title>
        <authorList>
            <person name="Montgomery K."/>
        </authorList>
    </citation>
    <scope>NUCLEOTIDE SEQUENCE [LARGE SCALE GENOMIC DNA]</scope>
    <source>
        <strain evidence="4">SC8812_S17_10</strain>
    </source>
</reference>
<evidence type="ECO:0000256" key="2">
    <source>
        <dbReference type="ARBA" id="ARBA00022801"/>
    </source>
</evidence>
<evidence type="ECO:0000256" key="1">
    <source>
        <dbReference type="ARBA" id="ARBA00008324"/>
    </source>
</evidence>
<dbReference type="SUPFAM" id="SSF54637">
    <property type="entry name" value="Thioesterase/thiol ester dehydrase-isomerase"/>
    <property type="match status" value="1"/>
</dbReference>
<evidence type="ECO:0000313" key="4">
    <source>
        <dbReference type="EMBL" id="MBJ7596687.1"/>
    </source>
</evidence>
<dbReference type="AlphaFoldDB" id="A0A934K3K1"/>
<proteinExistence type="inferred from homology"/>
<dbReference type="PANTHER" id="PTHR21660">
    <property type="entry name" value="THIOESTERASE SUPERFAMILY MEMBER-RELATED"/>
    <property type="match status" value="1"/>
</dbReference>
<dbReference type="Gene3D" id="3.10.129.10">
    <property type="entry name" value="Hotdog Thioesterase"/>
    <property type="match status" value="1"/>
</dbReference>
<keyword evidence="5" id="KW-1185">Reference proteome</keyword>
<comment type="similarity">
    <text evidence="1">Belongs to the thioesterase PaaI family.</text>
</comment>
<name>A0A934K3K1_9BACT</name>
<dbReference type="GO" id="GO:0047617">
    <property type="term" value="F:fatty acyl-CoA hydrolase activity"/>
    <property type="evidence" value="ECO:0007669"/>
    <property type="project" value="InterPro"/>
</dbReference>
<gene>
    <name evidence="4" type="ORF">JF922_01175</name>
</gene>
<dbReference type="InterPro" id="IPR003736">
    <property type="entry name" value="PAAI_dom"/>
</dbReference>
<keyword evidence="2" id="KW-0378">Hydrolase</keyword>